<evidence type="ECO:0000256" key="5">
    <source>
        <dbReference type="SAM" id="SignalP"/>
    </source>
</evidence>
<evidence type="ECO:0000313" key="7">
    <source>
        <dbReference type="EMBL" id="GFT02139.1"/>
    </source>
</evidence>
<sequence>MKQNSSMLFSFLFCMWFLYDACRCDTFTIGYLTGSERRPGNMDYHRPGLSISGAISLAVDEISRLHPLVDGHLLNFTVAETYGDEEESILQVALLWTQKAAGYIGPQETCVHEAKMASGFNLPMISYWTAGRGFTKLAVKTWCGCKECRHSSKTRSRKGNGFLPSKRKQYCWLAGNLIEK</sequence>
<proteinExistence type="predicted"/>
<evidence type="ECO:0000256" key="3">
    <source>
        <dbReference type="ARBA" id="ARBA00022989"/>
    </source>
</evidence>
<dbReference type="SUPFAM" id="SSF53822">
    <property type="entry name" value="Periplasmic binding protein-like I"/>
    <property type="match status" value="1"/>
</dbReference>
<comment type="caution">
    <text evidence="7">The sequence shown here is derived from an EMBL/GenBank/DDBJ whole genome shotgun (WGS) entry which is preliminary data.</text>
</comment>
<dbReference type="GO" id="GO:0016020">
    <property type="term" value="C:membrane"/>
    <property type="evidence" value="ECO:0007669"/>
    <property type="project" value="UniProtKB-SubCell"/>
</dbReference>
<accession>A0A8X6NA51</accession>
<comment type="subcellular location">
    <subcellularLocation>
        <location evidence="1">Membrane</location>
    </subcellularLocation>
</comment>
<dbReference type="Proteomes" id="UP000887013">
    <property type="component" value="Unassembled WGS sequence"/>
</dbReference>
<gene>
    <name evidence="7" type="primary">AVEN_119253_1</name>
    <name evidence="7" type="ORF">NPIL_434561</name>
</gene>
<dbReference type="AlphaFoldDB" id="A0A8X6NA51"/>
<dbReference type="Gene3D" id="3.40.50.2300">
    <property type="match status" value="1"/>
</dbReference>
<dbReference type="InterPro" id="IPR028082">
    <property type="entry name" value="Peripla_BP_I"/>
</dbReference>
<feature type="chain" id="PRO_5036479235" evidence="5">
    <location>
        <begin position="25"/>
        <end position="180"/>
    </location>
</feature>
<dbReference type="OrthoDB" id="60033at2759"/>
<evidence type="ECO:0000256" key="1">
    <source>
        <dbReference type="ARBA" id="ARBA00004370"/>
    </source>
</evidence>
<feature type="signal peptide" evidence="5">
    <location>
        <begin position="1"/>
        <end position="24"/>
    </location>
</feature>
<feature type="domain" description="Receptor ligand binding region" evidence="6">
    <location>
        <begin position="53"/>
        <end position="130"/>
    </location>
</feature>
<keyword evidence="5" id="KW-0732">Signal</keyword>
<name>A0A8X6NA51_NEPPI</name>
<evidence type="ECO:0000256" key="4">
    <source>
        <dbReference type="ARBA" id="ARBA00023136"/>
    </source>
</evidence>
<dbReference type="InterPro" id="IPR001828">
    <property type="entry name" value="ANF_lig-bd_rcpt"/>
</dbReference>
<keyword evidence="4" id="KW-0472">Membrane</keyword>
<evidence type="ECO:0000259" key="6">
    <source>
        <dbReference type="Pfam" id="PF01094"/>
    </source>
</evidence>
<reference evidence="7" key="1">
    <citation type="submission" date="2020-08" db="EMBL/GenBank/DDBJ databases">
        <title>Multicomponent nature underlies the extraordinary mechanical properties of spider dragline silk.</title>
        <authorList>
            <person name="Kono N."/>
            <person name="Nakamura H."/>
            <person name="Mori M."/>
            <person name="Yoshida Y."/>
            <person name="Ohtoshi R."/>
            <person name="Malay A.D."/>
            <person name="Moran D.A.P."/>
            <person name="Tomita M."/>
            <person name="Numata K."/>
            <person name="Arakawa K."/>
        </authorList>
    </citation>
    <scope>NUCLEOTIDE SEQUENCE</scope>
</reference>
<dbReference type="EMBL" id="BMAW01101995">
    <property type="protein sequence ID" value="GFT02139.1"/>
    <property type="molecule type" value="Genomic_DNA"/>
</dbReference>
<evidence type="ECO:0000256" key="2">
    <source>
        <dbReference type="ARBA" id="ARBA00022692"/>
    </source>
</evidence>
<keyword evidence="3" id="KW-1133">Transmembrane helix</keyword>
<organism evidence="7 8">
    <name type="scientific">Nephila pilipes</name>
    <name type="common">Giant wood spider</name>
    <name type="synonym">Nephila maculata</name>
    <dbReference type="NCBI Taxonomy" id="299642"/>
    <lineage>
        <taxon>Eukaryota</taxon>
        <taxon>Metazoa</taxon>
        <taxon>Ecdysozoa</taxon>
        <taxon>Arthropoda</taxon>
        <taxon>Chelicerata</taxon>
        <taxon>Arachnida</taxon>
        <taxon>Araneae</taxon>
        <taxon>Araneomorphae</taxon>
        <taxon>Entelegynae</taxon>
        <taxon>Araneoidea</taxon>
        <taxon>Nephilidae</taxon>
        <taxon>Nephila</taxon>
    </lineage>
</organism>
<dbReference type="Pfam" id="PF01094">
    <property type="entry name" value="ANF_receptor"/>
    <property type="match status" value="1"/>
</dbReference>
<protein>
    <submittedName>
        <fullName evidence="7">ANF_receptor domain-containing protein</fullName>
    </submittedName>
</protein>
<evidence type="ECO:0000313" key="8">
    <source>
        <dbReference type="Proteomes" id="UP000887013"/>
    </source>
</evidence>
<keyword evidence="2" id="KW-0812">Transmembrane</keyword>
<keyword evidence="8" id="KW-1185">Reference proteome</keyword>